<name>A0ABZ1KD18_9ACTN</name>
<evidence type="ECO:0000313" key="1">
    <source>
        <dbReference type="EMBL" id="WTP69329.1"/>
    </source>
</evidence>
<keyword evidence="2" id="KW-1185">Reference proteome</keyword>
<gene>
    <name evidence="1" type="ORF">OG560_29475</name>
</gene>
<dbReference type="EMBL" id="CP108135">
    <property type="protein sequence ID" value="WTP69329.1"/>
    <property type="molecule type" value="Genomic_DNA"/>
</dbReference>
<evidence type="ECO:0000313" key="2">
    <source>
        <dbReference type="Proteomes" id="UP001622496"/>
    </source>
</evidence>
<sequence length="81" mass="8561">MCTQTPAITEETARHVLWHYGAPGGIQAGRGTETLLVAIDAADMVTVEKLRLGFPELVAAMLTAKNDLDGITRLQQIAGAA</sequence>
<reference evidence="1 2" key="1">
    <citation type="submission" date="2022-10" db="EMBL/GenBank/DDBJ databases">
        <title>The complete genomes of actinobacterial strains from the NBC collection.</title>
        <authorList>
            <person name="Joergensen T.S."/>
            <person name="Alvarez Arevalo M."/>
            <person name="Sterndorff E.B."/>
            <person name="Faurdal D."/>
            <person name="Vuksanovic O."/>
            <person name="Mourched A.-S."/>
            <person name="Charusanti P."/>
            <person name="Shaw S."/>
            <person name="Blin K."/>
            <person name="Weber T."/>
        </authorList>
    </citation>
    <scope>NUCLEOTIDE SEQUENCE [LARGE SCALE GENOMIC DNA]</scope>
    <source>
        <strain evidence="1 2">NBC_00185</strain>
    </source>
</reference>
<dbReference type="RefSeq" id="WP_360679338.1">
    <property type="nucleotide sequence ID" value="NZ_CP108135.1"/>
</dbReference>
<proteinExistence type="predicted"/>
<organism evidence="1 2">
    <name type="scientific">[Kitasatospora] papulosa</name>
    <dbReference type="NCBI Taxonomy" id="1464011"/>
    <lineage>
        <taxon>Bacteria</taxon>
        <taxon>Bacillati</taxon>
        <taxon>Actinomycetota</taxon>
        <taxon>Actinomycetes</taxon>
        <taxon>Kitasatosporales</taxon>
        <taxon>Streptomycetaceae</taxon>
        <taxon>Streptomyces</taxon>
    </lineage>
</organism>
<dbReference type="Proteomes" id="UP001622496">
    <property type="component" value="Chromosome"/>
</dbReference>
<protein>
    <submittedName>
        <fullName evidence="1">Uncharacterized protein</fullName>
    </submittedName>
</protein>
<accession>A0ABZ1KD18</accession>